<dbReference type="Proteomes" id="UP000053800">
    <property type="component" value="Unassembled WGS sequence"/>
</dbReference>
<dbReference type="Gene3D" id="1.20.5.190">
    <property type="match status" value="1"/>
</dbReference>
<feature type="compositionally biased region" description="Basic residues" evidence="2">
    <location>
        <begin position="468"/>
        <end position="477"/>
    </location>
</feature>
<sequence>MSNDQRHSPPRGTSGLGRSSSIFSYQTRLLARNNSNTSLSNGRQTPTNYSSITASPAYASLASIAGKGALADSPPSTPIRRAVAKMIIDNSPSPTSTPTARTVSKHVRTAKSVDLVRNQWEAKIAGAQDGCATHTMQKGGRDISVTPRTASMPSDAQLPTPSSIPSTESAEQAVTQVEVSPTKVPISFDSEKDGSSRFSSSYMAQRVAKRATVYGASEFDSIRIPSTVSKASAPVSPIERPASPSIAPTVPLLSPNTTGEILAPSVRGQSVEERLAIAKANALKRRQAREQAKAAVTHTQPAAQPTVEKGIISGQQKVVLDDESGIAKKMPSQDKVTNSDMFQSEMTNGKIEANASHMIKLMPDVAVAKQPPPSIPLASKVVASPLHDPFTPSSRLTETTPAPSTVSDSNPLYSRSSLRSIVTPPSASSSTSRYIPSNLSSSVASASPSESSAPSSGGGKYGSISRTDRRRLGRHLPRIASGEKGWEDDEASKGNGNPSEGRRVPSTLGKHSTILADSEEENKPPGPKIGKKIDGHVTTNFVPKASIARATRPPDILAPSANENQPYPQASRVPSTPSKRRSQFMPFTPKSTITDAINPKSPRPELTGEEMKGLMNAVGSLPARGDQKDEEDGVTGMSNRLRLTKSRLPPSASSASVAPIPLPSKRLIQTNWMDKHRHALGSYEYLCHVGEAQQWIEGCLEEELPFGVTEMEEGLKNGVVLAKLARVYEGEEVVKKIWTKLSSPPVQETKHRYKQSDNINYFLNFVRNVGMPETFIFELTDLYNKKNIPKVIFCIHVLSHLLARLGRAERIGNLVGQFEFTNEQIAAAQKDLQGIAMPNFGDAGKSLAKEASWAPEEPEETEDEKRDRLLQECEDSIVGLQRHLHGHLARMRSSRIQAQLELAEPITRRLQARARGALCRRALSAELEKRKHLHSMARSIQAAVRGRTVRKSWEKRAREVRNLEVVGLQAHLKGLLARTKRKTVEKGLGNTMKGVTGLQAHCRGCLVRRGRRAYKTSLEEPQTVQSISSFQALLRGRLHRQTAAIQQRKIVSQTATFTSLQSHLRGAIVRRNIRAQGQKMDDATNYVVAVQAVARGIRTRNKKRIFTRELQQSTSSTVSFQAFARAHIAKQSHKSMQKALAKVEVAGSVGGLQAFLRTKLAKKQTTEQKKKLEFVQPDVIGFQAMARGYLAREEYHFWRDYLHDGKTIGALVFLQSLMRGFIARRRHYIRTSFIHRNVDKIVKIQALWRGRQQRVSYEKLITGVDVDVPTIQSYMHLLDDTESDFADQVRIEALRGQVVDLIRENQTLETEVKDLDTKIALIINNQMTFQELARAKRRTETATYHAPNNDPFSSGVHLDRTNQRKLELYEQLFFMLQTKPEYISRLLRVLSIDDESAEKERRLVEGVTMILFAFGHERREEYLFHKLLQLAVHEDILRAPTLQDLVHSRFPIIPVTAQYIKTSLTPYIHNVIAPHVMRIVDAPELDLCTDPVRLYLGAINAEETQTGMPSALPRGRNADQILQEHAITRALFIRNLQELRNLTDFLLTDLLQSHDKLPYTIRLMAREALLALQRKFPEAMDDDLVPVVARTVILPFLLPAIVAPEQFGMAPDGVGAVERRNLSELANLLTHVAGQGYTDTPDQRLIRTPLEAFITAMAFPFREWLLDVANVEHAEGHFHAHELFESTIEAKPIKITRKDIYGMLSALIQHVDVLTHGSKKDPIVPILEELEGPPIDYDKSKNQVNLRLTNRLAGPTPDDPKAGAKADWIQAKRHVLAVLRVQTGKTLFDVLVSRPEDIHEQLWIQEVHRDIALENARKARHGLPPAHVEAEYQIESIRSLPFHEVKSRAIEFCMKLERSGRLSREDNLQGLLVSIASDIRQKHHLRKLRKDNLAGMIKAHEDMSKKKGEFEGRVQAYHDYIDGAMAELQAKGKKKPLFMSKQYRHQMSQKKQGKQAKFGSYKYTAADLYGKRILLSVNQFSPRQFDKLFIVISSNEVGVFNLELSYPSSTTLPGSSLRHDEVRMEDLLGAQYENKERLDMFEGQAAFNLNMLIHQINKSRSPSFEVNIVSLLTKCTEFYNS</sequence>
<dbReference type="InterPro" id="IPR036872">
    <property type="entry name" value="CH_dom_sf"/>
</dbReference>
<feature type="domain" description="Ras-GAP" evidence="3">
    <location>
        <begin position="1406"/>
        <end position="1634"/>
    </location>
</feature>
<dbReference type="InterPro" id="IPR001715">
    <property type="entry name" value="CH_dom"/>
</dbReference>
<evidence type="ECO:0000256" key="1">
    <source>
        <dbReference type="SAM" id="Coils"/>
    </source>
</evidence>
<dbReference type="CDD" id="cd21206">
    <property type="entry name" value="CH_IQGAP"/>
    <property type="match status" value="1"/>
</dbReference>
<feature type="domain" description="Calponin-homology (CH)" evidence="4">
    <location>
        <begin position="686"/>
        <end position="802"/>
    </location>
</feature>
<feature type="region of interest" description="Disordered" evidence="2">
    <location>
        <begin position="847"/>
        <end position="866"/>
    </location>
</feature>
<dbReference type="SMART" id="SM00015">
    <property type="entry name" value="IQ"/>
    <property type="match status" value="10"/>
</dbReference>
<dbReference type="InterPro" id="IPR008936">
    <property type="entry name" value="Rho_GTPase_activation_prot"/>
</dbReference>
<feature type="coiled-coil region" evidence="1">
    <location>
        <begin position="1291"/>
        <end position="1325"/>
    </location>
</feature>
<evidence type="ECO:0000313" key="5">
    <source>
        <dbReference type="EMBL" id="KIR58729.1"/>
    </source>
</evidence>
<dbReference type="PROSITE" id="PS50021">
    <property type="entry name" value="CH"/>
    <property type="match status" value="1"/>
</dbReference>
<dbReference type="Pfam" id="PF00307">
    <property type="entry name" value="CH"/>
    <property type="match status" value="1"/>
</dbReference>
<reference evidence="5 6" key="1">
    <citation type="submission" date="2015-01" db="EMBL/GenBank/DDBJ databases">
        <title>The Genome Sequence of Cryptococcus gattii CA1873.</title>
        <authorList>
            <consortium name="The Broad Institute Genomics Platform"/>
            <person name="Cuomo C."/>
            <person name="Litvintseva A."/>
            <person name="Chen Y."/>
            <person name="Heitman J."/>
            <person name="Sun S."/>
            <person name="Springer D."/>
            <person name="Dromer F."/>
            <person name="Young S."/>
            <person name="Zeng Q."/>
            <person name="Gargeya S."/>
            <person name="Abouelleil A."/>
            <person name="Alvarado L."/>
            <person name="Chapman S.B."/>
            <person name="Gainer-Dewar J."/>
            <person name="Goldberg J."/>
            <person name="Griggs A."/>
            <person name="Gujja S."/>
            <person name="Hansen M."/>
            <person name="Howarth C."/>
            <person name="Imamovic A."/>
            <person name="Larimer J."/>
            <person name="Murphy C."/>
            <person name="Naylor J."/>
            <person name="Pearson M."/>
            <person name="Priest M."/>
            <person name="Roberts A."/>
            <person name="Saif S."/>
            <person name="Shea T."/>
            <person name="Sykes S."/>
            <person name="Wortman J."/>
            <person name="Nusbaum C."/>
            <person name="Birren B."/>
        </authorList>
    </citation>
    <scope>NUCLEOTIDE SEQUENCE [LARGE SCALE GENOMIC DNA]</scope>
    <source>
        <strain evidence="5 6">CA1873</strain>
    </source>
</reference>
<proteinExistence type="predicted"/>
<dbReference type="Pfam" id="PF03836">
    <property type="entry name" value="RasGAP_C"/>
    <property type="match status" value="1"/>
</dbReference>
<evidence type="ECO:0000259" key="4">
    <source>
        <dbReference type="PROSITE" id="PS50021"/>
    </source>
</evidence>
<dbReference type="PANTHER" id="PTHR14149:SF14">
    <property type="entry name" value="CALPONIN-HOMOLOGY (CH) DOMAIN-CONTAINING PROTEIN"/>
    <property type="match status" value="1"/>
</dbReference>
<feature type="compositionally biased region" description="Polar residues" evidence="2">
    <location>
        <begin position="391"/>
        <end position="435"/>
    </location>
</feature>
<dbReference type="InterPro" id="IPR000048">
    <property type="entry name" value="IQ_motif_EF-hand-BS"/>
</dbReference>
<dbReference type="SMART" id="SM00033">
    <property type="entry name" value="CH"/>
    <property type="match status" value="1"/>
</dbReference>
<dbReference type="PANTHER" id="PTHR14149">
    <property type="entry name" value="RAS GTPASE-ACTIVATING PROTEIN WITH IQ MOTIF"/>
    <property type="match status" value="1"/>
</dbReference>
<feature type="region of interest" description="Disordered" evidence="2">
    <location>
        <begin position="32"/>
        <end position="51"/>
    </location>
</feature>
<feature type="region of interest" description="Disordered" evidence="2">
    <location>
        <begin position="555"/>
        <end position="607"/>
    </location>
</feature>
<feature type="region of interest" description="Disordered" evidence="2">
    <location>
        <begin position="1"/>
        <end position="20"/>
    </location>
</feature>
<organism evidence="5 6">
    <name type="scientific">Cryptococcus bacillisporus CA1873</name>
    <dbReference type="NCBI Taxonomy" id="1296111"/>
    <lineage>
        <taxon>Eukaryota</taxon>
        <taxon>Fungi</taxon>
        <taxon>Dikarya</taxon>
        <taxon>Basidiomycota</taxon>
        <taxon>Agaricomycotina</taxon>
        <taxon>Tremellomycetes</taxon>
        <taxon>Tremellales</taxon>
        <taxon>Cryptococcaceae</taxon>
        <taxon>Cryptococcus</taxon>
        <taxon>Cryptococcus gattii species complex</taxon>
    </lineage>
</organism>
<dbReference type="InterPro" id="IPR001936">
    <property type="entry name" value="RasGAP_dom"/>
</dbReference>
<feature type="region of interest" description="Disordered" evidence="2">
    <location>
        <begin position="132"/>
        <end position="179"/>
    </location>
</feature>
<protein>
    <submittedName>
        <fullName evidence="5">IQ domain-containing GTPase activating protein</fullName>
    </submittedName>
</protein>
<feature type="region of interest" description="Disordered" evidence="2">
    <location>
        <begin position="619"/>
        <end position="657"/>
    </location>
</feature>
<dbReference type="PROSITE" id="PS50096">
    <property type="entry name" value="IQ"/>
    <property type="match status" value="11"/>
</dbReference>
<dbReference type="Gene3D" id="1.10.418.10">
    <property type="entry name" value="Calponin-like domain"/>
    <property type="match status" value="1"/>
</dbReference>
<gene>
    <name evidence="5" type="ORF">I314_05569</name>
</gene>
<dbReference type="SMART" id="SM00323">
    <property type="entry name" value="RasGAP"/>
    <property type="match status" value="1"/>
</dbReference>
<evidence type="ECO:0000313" key="6">
    <source>
        <dbReference type="Proteomes" id="UP000053800"/>
    </source>
</evidence>
<dbReference type="InterPro" id="IPR000593">
    <property type="entry name" value="RasGAP_C"/>
</dbReference>
<feature type="compositionally biased region" description="Polar residues" evidence="2">
    <location>
        <begin position="561"/>
        <end position="577"/>
    </location>
</feature>
<dbReference type="EMBL" id="KN848904">
    <property type="protein sequence ID" value="KIR58729.1"/>
    <property type="molecule type" value="Genomic_DNA"/>
</dbReference>
<evidence type="ECO:0000259" key="3">
    <source>
        <dbReference type="PROSITE" id="PS50018"/>
    </source>
</evidence>
<keyword evidence="1" id="KW-0175">Coiled coil</keyword>
<dbReference type="SUPFAM" id="SSF48350">
    <property type="entry name" value="GTPase activation domain, GAP"/>
    <property type="match status" value="1"/>
</dbReference>
<dbReference type="PROSITE" id="PS50018">
    <property type="entry name" value="RAS_GTPASE_ACTIV_2"/>
    <property type="match status" value="1"/>
</dbReference>
<accession>A0ABR5B5W1</accession>
<evidence type="ECO:0000256" key="2">
    <source>
        <dbReference type="SAM" id="MobiDB-lite"/>
    </source>
</evidence>
<keyword evidence="6" id="KW-1185">Reference proteome</keyword>
<dbReference type="SUPFAM" id="SSF143885">
    <property type="entry name" value="RGC domain-like"/>
    <property type="match status" value="1"/>
</dbReference>
<name>A0ABR5B5W1_CRYGA</name>
<dbReference type="Gene3D" id="1.10.506.10">
    <property type="entry name" value="GTPase Activation - p120gap, domain 1"/>
    <property type="match status" value="1"/>
</dbReference>
<feature type="compositionally biased region" description="Low complexity" evidence="2">
    <location>
        <begin position="436"/>
        <end position="455"/>
    </location>
</feature>
<dbReference type="Pfam" id="PF00612">
    <property type="entry name" value="IQ"/>
    <property type="match status" value="3"/>
</dbReference>
<dbReference type="Pfam" id="PF00616">
    <property type="entry name" value="RasGAP"/>
    <property type="match status" value="1"/>
</dbReference>
<dbReference type="SUPFAM" id="SSF47576">
    <property type="entry name" value="Calponin-homology domain, CH-domain"/>
    <property type="match status" value="1"/>
</dbReference>
<feature type="compositionally biased region" description="Polar residues" evidence="2">
    <location>
        <begin position="146"/>
        <end position="179"/>
    </location>
</feature>
<feature type="region of interest" description="Disordered" evidence="2">
    <location>
        <begin position="389"/>
        <end position="535"/>
    </location>
</feature>